<accession>A0ABR3AEE5</accession>
<dbReference type="SUPFAM" id="SSF52047">
    <property type="entry name" value="RNI-like"/>
    <property type="match status" value="1"/>
</dbReference>
<dbReference type="InterPro" id="IPR032675">
    <property type="entry name" value="LRR_dom_sf"/>
</dbReference>
<dbReference type="Gene3D" id="1.20.1280.50">
    <property type="match status" value="1"/>
</dbReference>
<proteinExistence type="predicted"/>
<gene>
    <name evidence="2" type="ORF">AAF712_000838</name>
</gene>
<dbReference type="EMBL" id="JBBXMP010000002">
    <property type="protein sequence ID" value="KAL0071915.1"/>
    <property type="molecule type" value="Genomic_DNA"/>
</dbReference>
<feature type="domain" description="F-box" evidence="1">
    <location>
        <begin position="14"/>
        <end position="77"/>
    </location>
</feature>
<keyword evidence="3" id="KW-1185">Reference proteome</keyword>
<organism evidence="2 3">
    <name type="scientific">Marasmius tenuissimus</name>
    <dbReference type="NCBI Taxonomy" id="585030"/>
    <lineage>
        <taxon>Eukaryota</taxon>
        <taxon>Fungi</taxon>
        <taxon>Dikarya</taxon>
        <taxon>Basidiomycota</taxon>
        <taxon>Agaricomycotina</taxon>
        <taxon>Agaricomycetes</taxon>
        <taxon>Agaricomycetidae</taxon>
        <taxon>Agaricales</taxon>
        <taxon>Marasmiineae</taxon>
        <taxon>Marasmiaceae</taxon>
        <taxon>Marasmius</taxon>
    </lineage>
</organism>
<evidence type="ECO:0000259" key="1">
    <source>
        <dbReference type="Pfam" id="PF12937"/>
    </source>
</evidence>
<reference evidence="2 3" key="1">
    <citation type="submission" date="2024-05" db="EMBL/GenBank/DDBJ databases">
        <title>A draft genome resource for the thread blight pathogen Marasmius tenuissimus strain MS-2.</title>
        <authorList>
            <person name="Yulfo-Soto G.E."/>
            <person name="Baruah I.K."/>
            <person name="Amoako-Attah I."/>
            <person name="Bukari Y."/>
            <person name="Meinhardt L.W."/>
            <person name="Bailey B.A."/>
            <person name="Cohen S.P."/>
        </authorList>
    </citation>
    <scope>NUCLEOTIDE SEQUENCE [LARGE SCALE GENOMIC DNA]</scope>
    <source>
        <strain evidence="2 3">MS-2</strain>
    </source>
</reference>
<name>A0ABR3AEE5_9AGAR</name>
<protein>
    <recommendedName>
        <fullName evidence="1">F-box domain-containing protein</fullName>
    </recommendedName>
</protein>
<dbReference type="Gene3D" id="3.80.10.10">
    <property type="entry name" value="Ribonuclease Inhibitor"/>
    <property type="match status" value="1"/>
</dbReference>
<evidence type="ECO:0000313" key="2">
    <source>
        <dbReference type="EMBL" id="KAL0071915.1"/>
    </source>
</evidence>
<dbReference type="Proteomes" id="UP001437256">
    <property type="component" value="Unassembled WGS sequence"/>
</dbReference>
<evidence type="ECO:0000313" key="3">
    <source>
        <dbReference type="Proteomes" id="UP001437256"/>
    </source>
</evidence>
<comment type="caution">
    <text evidence="2">The sequence shown here is derived from an EMBL/GenBank/DDBJ whole genome shotgun (WGS) entry which is preliminary data.</text>
</comment>
<dbReference type="InterPro" id="IPR001810">
    <property type="entry name" value="F-box_dom"/>
</dbReference>
<sequence>MSESQSTDRDFPLISILPNEILLQIFSSGIEDEIDDMVDWSSRYSIHPPLGFPLAVSGVCRSWRALALSSPTLWTTVVACSEYQFYGQLFLERSYPLQISLLVIDRFRAAEAAAMTIPHFSRARSLSIRPYSGAEAFSYSKAFSELSAPCLEEFSVVLQSRSALPGQYDGLKFIRDTSELRSVTVKGIPFPFDHSSSWQNLTFLNVRGFCPTYTQFSQLLQSAPLLETLYLPTFRWSPDLAVNVGRAPKIEAPALKNLCLGLGDGHDDTRCECPISLLIMGNLRSLTVVGDKHSIISRLAHHFSGEHAENEFSQLTTVKLVGLELVSRDATFFRRLQNVRRLEVESVGGDFLSNLVQRYQVNSEFLIPLPLLETIAFHSLDEAHIQWLDKRSAAQTTQLTVELPGSQEEITSTKTSFEWRISEMDWLKFPLDRGDPGDDGWYDDEEVDDWDLEEDFAYDIWDIDTYAGYDHEEDFEDYDYDDDGPYTFADIVGYEDSVDFASDFW</sequence>
<dbReference type="Pfam" id="PF12937">
    <property type="entry name" value="F-box-like"/>
    <property type="match status" value="1"/>
</dbReference>